<evidence type="ECO:0000256" key="1">
    <source>
        <dbReference type="ARBA" id="ARBA00002657"/>
    </source>
</evidence>
<dbReference type="PANTHER" id="PTHR10127">
    <property type="entry name" value="DISCOIDIN, CUB, EGF, LAMININ , AND ZINC METALLOPROTEASE DOMAIN CONTAINING"/>
    <property type="match status" value="1"/>
</dbReference>
<comment type="function">
    <text evidence="1">Metalloprotease.</text>
</comment>
<comment type="cofactor">
    <cofactor evidence="12 13">
        <name>Zn(2+)</name>
        <dbReference type="ChEBI" id="CHEBI:29105"/>
    </cofactor>
    <text evidence="12 13">Binds 1 zinc ion per subunit.</text>
</comment>
<dbReference type="Gene3D" id="1.10.10.1940">
    <property type="match status" value="1"/>
</dbReference>
<evidence type="ECO:0000256" key="7">
    <source>
        <dbReference type="ARBA" id="ARBA00023049"/>
    </source>
</evidence>
<protein>
    <recommendedName>
        <fullName evidence="13">Metalloendopeptidase</fullName>
        <ecNumber evidence="13">3.4.24.-</ecNumber>
    </recommendedName>
</protein>
<evidence type="ECO:0000256" key="5">
    <source>
        <dbReference type="ARBA" id="ARBA00022801"/>
    </source>
</evidence>
<comment type="caution">
    <text evidence="11">Lacks conserved residue(s) required for the propagation of feature annotation.</text>
</comment>
<dbReference type="InterPro" id="IPR001506">
    <property type="entry name" value="Peptidase_M12A"/>
</dbReference>
<dbReference type="PANTHER" id="PTHR10127:SF780">
    <property type="entry name" value="METALLOENDOPEPTIDASE"/>
    <property type="match status" value="1"/>
</dbReference>
<keyword evidence="6 12" id="KW-0862">Zinc</keyword>
<sequence>MKILLLLVAFSGVVFSEWIKEMENQELFQGDIVLDPDEDERGLNKNTFASIKGGRWPNARIPYVIDGSISSRGQSAISAAISDYHSYTCIRFHRRTNERSYIKFYKGRGCSSPVGYRYGRVNSVSLASGCWTKGVVIHEIGHSIGLYHEQSRPDRDSHVRIQTQNIISGMAYNFNKQRSSNIDSKGTPYDFDSIMHYGPYAFARSRGLITIKTLDPQYQNRIGNRGGFSTIDKRQINLMYCGGSGGSGGNGGNGGNGGGSGSCSDKVTDCQKNIQGCRSWGQAWIDYMKKHCQKSCGFCR</sequence>
<feature type="binding site" evidence="12">
    <location>
        <position position="138"/>
    </location>
    <ligand>
        <name>Zn(2+)</name>
        <dbReference type="ChEBI" id="CHEBI:29105"/>
        <note>catalytic</note>
    </ligand>
</feature>
<accession>A0A7M5XA09</accession>
<dbReference type="FunFam" id="3.40.390.10:FF:000015">
    <property type="entry name" value="Meprin A subunit"/>
    <property type="match status" value="1"/>
</dbReference>
<evidence type="ECO:0000256" key="8">
    <source>
        <dbReference type="ARBA" id="ARBA00023145"/>
    </source>
</evidence>
<keyword evidence="3 12" id="KW-0479">Metal-binding</keyword>
<organism evidence="16 17">
    <name type="scientific">Clytia hemisphaerica</name>
    <dbReference type="NCBI Taxonomy" id="252671"/>
    <lineage>
        <taxon>Eukaryota</taxon>
        <taxon>Metazoa</taxon>
        <taxon>Cnidaria</taxon>
        <taxon>Hydrozoa</taxon>
        <taxon>Hydroidolina</taxon>
        <taxon>Leptothecata</taxon>
        <taxon>Obeliida</taxon>
        <taxon>Clytiidae</taxon>
        <taxon>Clytia</taxon>
    </lineage>
</organism>
<dbReference type="CDD" id="cd04280">
    <property type="entry name" value="ZnMc_astacin_like"/>
    <property type="match status" value="1"/>
</dbReference>
<dbReference type="GO" id="GO:0006508">
    <property type="term" value="P:proteolysis"/>
    <property type="evidence" value="ECO:0007669"/>
    <property type="project" value="UniProtKB-KW"/>
</dbReference>
<evidence type="ECO:0000256" key="13">
    <source>
        <dbReference type="RuleBase" id="RU361183"/>
    </source>
</evidence>
<evidence type="ECO:0000259" key="15">
    <source>
        <dbReference type="PROSITE" id="PS51864"/>
    </source>
</evidence>
<dbReference type="InterPro" id="IPR034035">
    <property type="entry name" value="Astacin-like_dom"/>
</dbReference>
<feature type="domain" description="ShKT" evidence="14">
    <location>
        <begin position="263"/>
        <end position="299"/>
    </location>
</feature>
<dbReference type="Pfam" id="PF01400">
    <property type="entry name" value="Astacin"/>
    <property type="match status" value="1"/>
</dbReference>
<dbReference type="EC" id="3.4.24.-" evidence="13"/>
<dbReference type="InterPro" id="IPR006026">
    <property type="entry name" value="Peptidase_Metallo"/>
</dbReference>
<dbReference type="GO" id="GO:0004222">
    <property type="term" value="F:metalloendopeptidase activity"/>
    <property type="evidence" value="ECO:0007669"/>
    <property type="project" value="UniProtKB-UniRule"/>
</dbReference>
<dbReference type="AlphaFoldDB" id="A0A7M5XA09"/>
<dbReference type="InterPro" id="IPR003582">
    <property type="entry name" value="ShKT_dom"/>
</dbReference>
<name>A0A7M5XA09_9CNID</name>
<feature type="binding site" evidence="12">
    <location>
        <position position="148"/>
    </location>
    <ligand>
        <name>Zn(2+)</name>
        <dbReference type="ChEBI" id="CHEBI:29105"/>
        <note>catalytic</note>
    </ligand>
</feature>
<dbReference type="Gene3D" id="3.40.390.10">
    <property type="entry name" value="Collagenase (Catalytic Domain)"/>
    <property type="match status" value="1"/>
</dbReference>
<keyword evidence="7 12" id="KW-0482">Metalloprotease</keyword>
<keyword evidence="9" id="KW-1015">Disulfide bond</keyword>
<evidence type="ECO:0000256" key="6">
    <source>
        <dbReference type="ARBA" id="ARBA00022833"/>
    </source>
</evidence>
<dbReference type="SMART" id="SM00235">
    <property type="entry name" value="ZnMc"/>
    <property type="match status" value="1"/>
</dbReference>
<dbReference type="GO" id="GO:0008270">
    <property type="term" value="F:zinc ion binding"/>
    <property type="evidence" value="ECO:0007669"/>
    <property type="project" value="UniProtKB-UniRule"/>
</dbReference>
<feature type="domain" description="Peptidase M12A" evidence="15">
    <location>
        <begin position="49"/>
        <end position="242"/>
    </location>
</feature>
<evidence type="ECO:0000256" key="4">
    <source>
        <dbReference type="ARBA" id="ARBA00022729"/>
    </source>
</evidence>
<feature type="chain" id="PRO_5029938986" description="Metalloendopeptidase" evidence="13">
    <location>
        <begin position="17"/>
        <end position="300"/>
    </location>
</feature>
<dbReference type="InterPro" id="IPR024079">
    <property type="entry name" value="MetalloPept_cat_dom_sf"/>
</dbReference>
<proteinExistence type="predicted"/>
<keyword evidence="5 12" id="KW-0378">Hydrolase</keyword>
<reference evidence="16" key="1">
    <citation type="submission" date="2021-01" db="UniProtKB">
        <authorList>
            <consortium name="EnsemblMetazoa"/>
        </authorList>
    </citation>
    <scope>IDENTIFICATION</scope>
</reference>
<evidence type="ECO:0000256" key="12">
    <source>
        <dbReference type="PROSITE-ProRule" id="PRU01211"/>
    </source>
</evidence>
<dbReference type="PROSITE" id="PS51864">
    <property type="entry name" value="ASTACIN"/>
    <property type="match status" value="1"/>
</dbReference>
<evidence type="ECO:0000259" key="14">
    <source>
        <dbReference type="PROSITE" id="PS51670"/>
    </source>
</evidence>
<keyword evidence="17" id="KW-1185">Reference proteome</keyword>
<evidence type="ECO:0000313" key="17">
    <source>
        <dbReference type="Proteomes" id="UP000594262"/>
    </source>
</evidence>
<dbReference type="PRINTS" id="PR00480">
    <property type="entry name" value="ASTACIN"/>
</dbReference>
<feature type="active site" evidence="12">
    <location>
        <position position="139"/>
    </location>
</feature>
<keyword evidence="10" id="KW-0325">Glycoprotein</keyword>
<dbReference type="Proteomes" id="UP000594262">
    <property type="component" value="Unplaced"/>
</dbReference>
<dbReference type="Pfam" id="PF01549">
    <property type="entry name" value="ShK"/>
    <property type="match status" value="1"/>
</dbReference>
<evidence type="ECO:0000256" key="3">
    <source>
        <dbReference type="ARBA" id="ARBA00022723"/>
    </source>
</evidence>
<dbReference type="SMART" id="SM00254">
    <property type="entry name" value="ShKT"/>
    <property type="match status" value="1"/>
</dbReference>
<evidence type="ECO:0000313" key="16">
    <source>
        <dbReference type="EnsemblMetazoa" id="CLYHEMP019910.1"/>
    </source>
</evidence>
<dbReference type="RefSeq" id="XP_066932871.1">
    <property type="nucleotide sequence ID" value="XM_067076770.1"/>
</dbReference>
<feature type="signal peptide" evidence="13">
    <location>
        <begin position="1"/>
        <end position="16"/>
    </location>
</feature>
<keyword evidence="2 12" id="KW-0645">Protease</keyword>
<evidence type="ECO:0000256" key="10">
    <source>
        <dbReference type="ARBA" id="ARBA00023180"/>
    </source>
</evidence>
<dbReference type="SUPFAM" id="SSF55486">
    <property type="entry name" value="Metalloproteases ('zincins'), catalytic domain"/>
    <property type="match status" value="1"/>
</dbReference>
<keyword evidence="4 13" id="KW-0732">Signal</keyword>
<keyword evidence="8" id="KW-0865">Zymogen</keyword>
<dbReference type="OrthoDB" id="5974102at2759"/>
<evidence type="ECO:0000256" key="2">
    <source>
        <dbReference type="ARBA" id="ARBA00022670"/>
    </source>
</evidence>
<dbReference type="PROSITE" id="PS51670">
    <property type="entry name" value="SHKT"/>
    <property type="match status" value="1"/>
</dbReference>
<dbReference type="EnsemblMetazoa" id="CLYHEMT019910.1">
    <property type="protein sequence ID" value="CLYHEMP019910.1"/>
    <property type="gene ID" value="CLYHEMG019910"/>
</dbReference>
<feature type="binding site" evidence="12">
    <location>
        <position position="142"/>
    </location>
    <ligand>
        <name>Zn(2+)</name>
        <dbReference type="ChEBI" id="CHEBI:29105"/>
        <note>catalytic</note>
    </ligand>
</feature>
<dbReference type="GeneID" id="136820579"/>
<evidence type="ECO:0000256" key="11">
    <source>
        <dbReference type="PROSITE-ProRule" id="PRU01005"/>
    </source>
</evidence>
<evidence type="ECO:0000256" key="9">
    <source>
        <dbReference type="ARBA" id="ARBA00023157"/>
    </source>
</evidence>